<protein>
    <submittedName>
        <fullName evidence="2">Uncharacterized protein</fullName>
    </submittedName>
</protein>
<proteinExistence type="predicted"/>
<evidence type="ECO:0000313" key="2">
    <source>
        <dbReference type="EMBL" id="CZR59661.1"/>
    </source>
</evidence>
<dbReference type="Proteomes" id="UP000184330">
    <property type="component" value="Unassembled WGS sequence"/>
</dbReference>
<feature type="region of interest" description="Disordered" evidence="1">
    <location>
        <begin position="216"/>
        <end position="265"/>
    </location>
</feature>
<reference evidence="2 3" key="1">
    <citation type="submission" date="2016-03" db="EMBL/GenBank/DDBJ databases">
        <authorList>
            <person name="Ploux O."/>
        </authorList>
    </citation>
    <scope>NUCLEOTIDE SEQUENCE [LARGE SCALE GENOMIC DNA]</scope>
    <source>
        <strain evidence="2 3">UAMH 11012</strain>
    </source>
</reference>
<evidence type="ECO:0000256" key="1">
    <source>
        <dbReference type="SAM" id="MobiDB-lite"/>
    </source>
</evidence>
<gene>
    <name evidence="2" type="ORF">PAC_09555</name>
</gene>
<sequence>MARPMQSYAPEEQDLYHLESTTNNPRYMDTQQVYGPQQYIPDLTSWPDPHSNINNQLLGAQTSTSFGDQSLDAQYNFEQDDPSLWQYNEEHLQLEDAPSTVYPSPETIMIDPRLRSPRPQHNIDRSMMPRPDTNIYQEQYREQSTPTPHNRQPYSQMFVVPISDRGDTSESFPNSNGLFCDFPGIAFRSFLPEGAISPVSTSRNGTGAFLGPNNSGRGKPVVMHGPTQPQVYKPFRTRGSMGSDSSTNSTPYTSSMSRLTTPDIA</sequence>
<dbReference type="AlphaFoldDB" id="A0A1L7X3S3"/>
<keyword evidence="3" id="KW-1185">Reference proteome</keyword>
<organism evidence="2 3">
    <name type="scientific">Phialocephala subalpina</name>
    <dbReference type="NCBI Taxonomy" id="576137"/>
    <lineage>
        <taxon>Eukaryota</taxon>
        <taxon>Fungi</taxon>
        <taxon>Dikarya</taxon>
        <taxon>Ascomycota</taxon>
        <taxon>Pezizomycotina</taxon>
        <taxon>Leotiomycetes</taxon>
        <taxon>Helotiales</taxon>
        <taxon>Mollisiaceae</taxon>
        <taxon>Phialocephala</taxon>
        <taxon>Phialocephala fortinii species complex</taxon>
    </lineage>
</organism>
<accession>A0A1L7X3S3</accession>
<name>A0A1L7X3S3_9HELO</name>
<dbReference type="EMBL" id="FJOG01000014">
    <property type="protein sequence ID" value="CZR59661.1"/>
    <property type="molecule type" value="Genomic_DNA"/>
</dbReference>
<feature type="compositionally biased region" description="Polar residues" evidence="1">
    <location>
        <begin position="240"/>
        <end position="265"/>
    </location>
</feature>
<feature type="region of interest" description="Disordered" evidence="1">
    <location>
        <begin position="109"/>
        <end position="130"/>
    </location>
</feature>
<dbReference type="OrthoDB" id="3534078at2759"/>
<evidence type="ECO:0000313" key="3">
    <source>
        <dbReference type="Proteomes" id="UP000184330"/>
    </source>
</evidence>